<dbReference type="AlphaFoldDB" id="A1ZCG9"/>
<dbReference type="RefSeq" id="WP_002692838.1">
    <property type="nucleotide sequence ID" value="NZ_AAWS01000001.1"/>
</dbReference>
<dbReference type="eggNOG" id="ENOG5033CMW">
    <property type="taxonomic scope" value="Bacteria"/>
</dbReference>
<accession>A1ZCG9</accession>
<gene>
    <name evidence="1" type="ORF">M23134_02000</name>
</gene>
<evidence type="ECO:0000313" key="1">
    <source>
        <dbReference type="EMBL" id="EAY31971.1"/>
    </source>
</evidence>
<dbReference type="EMBL" id="AAWS01000001">
    <property type="protein sequence ID" value="EAY31971.1"/>
    <property type="molecule type" value="Genomic_DNA"/>
</dbReference>
<sequence>MEDLPETLQKTAQLIDKQLGSQLTLTSPPSLHDYEALVAQLTPFIQALLNDEFERLLQIMYRIDVSETLFRAALGHPNPDEIAPAIARLVVERQLQKVKIRAQYQK</sequence>
<dbReference type="OrthoDB" id="982794at2"/>
<organism evidence="1 2">
    <name type="scientific">Microscilla marina ATCC 23134</name>
    <dbReference type="NCBI Taxonomy" id="313606"/>
    <lineage>
        <taxon>Bacteria</taxon>
        <taxon>Pseudomonadati</taxon>
        <taxon>Bacteroidota</taxon>
        <taxon>Cytophagia</taxon>
        <taxon>Cytophagales</taxon>
        <taxon>Microscillaceae</taxon>
        <taxon>Microscilla</taxon>
    </lineage>
</organism>
<evidence type="ECO:0000313" key="2">
    <source>
        <dbReference type="Proteomes" id="UP000004095"/>
    </source>
</evidence>
<reference evidence="1 2" key="1">
    <citation type="submission" date="2007-01" db="EMBL/GenBank/DDBJ databases">
        <authorList>
            <person name="Haygood M."/>
            <person name="Podell S."/>
            <person name="Anderson C."/>
            <person name="Hopkinson B."/>
            <person name="Roe K."/>
            <person name="Barbeau K."/>
            <person name="Gaasterland T."/>
            <person name="Ferriera S."/>
            <person name="Johnson J."/>
            <person name="Kravitz S."/>
            <person name="Beeson K."/>
            <person name="Sutton G."/>
            <person name="Rogers Y.-H."/>
            <person name="Friedman R."/>
            <person name="Frazier M."/>
            <person name="Venter J.C."/>
        </authorList>
    </citation>
    <scope>NUCLEOTIDE SEQUENCE [LARGE SCALE GENOMIC DNA]</scope>
    <source>
        <strain evidence="1 2">ATCC 23134</strain>
    </source>
</reference>
<keyword evidence="2" id="KW-1185">Reference proteome</keyword>
<dbReference type="Proteomes" id="UP000004095">
    <property type="component" value="Unassembled WGS sequence"/>
</dbReference>
<comment type="caution">
    <text evidence="1">The sequence shown here is derived from an EMBL/GenBank/DDBJ whole genome shotgun (WGS) entry which is preliminary data.</text>
</comment>
<name>A1ZCG9_MICM2</name>
<protein>
    <submittedName>
        <fullName evidence="1">Uncharacterized protein</fullName>
    </submittedName>
</protein>
<proteinExistence type="predicted"/>